<reference evidence="11" key="1">
    <citation type="submission" date="2015-11" db="EMBL/GenBank/DDBJ databases">
        <authorList>
            <person name="Varghese N."/>
        </authorList>
    </citation>
    <scope>NUCLEOTIDE SEQUENCE [LARGE SCALE GENOMIC DNA]</scope>
</reference>
<evidence type="ECO:0000313" key="10">
    <source>
        <dbReference type="EMBL" id="CUU05010.1"/>
    </source>
</evidence>
<dbReference type="AlphaFoldDB" id="A0A0S4N196"/>
<dbReference type="GO" id="GO:0006351">
    <property type="term" value="P:DNA-templated transcription"/>
    <property type="evidence" value="ECO:0007669"/>
    <property type="project" value="InterPro"/>
</dbReference>
<dbReference type="Gene3D" id="3.90.940.10">
    <property type="match status" value="1"/>
</dbReference>
<keyword evidence="4" id="KW-0240">DNA-directed RNA polymerase</keyword>
<dbReference type="STRING" id="1643428.GCA_001442855_01114"/>
<evidence type="ECO:0000256" key="1">
    <source>
        <dbReference type="ARBA" id="ARBA00006711"/>
    </source>
</evidence>
<dbReference type="EC" id="2.7.7.6" evidence="2"/>
<name>A0A0S4N196_9BACT</name>
<evidence type="ECO:0000256" key="2">
    <source>
        <dbReference type="ARBA" id="ARBA00012418"/>
    </source>
</evidence>
<dbReference type="OrthoDB" id="9429628at2"/>
<evidence type="ECO:0000256" key="7">
    <source>
        <dbReference type="ARBA" id="ARBA00030998"/>
    </source>
</evidence>
<keyword evidence="11" id="KW-1185">Reference proteome</keyword>
<comment type="catalytic activity">
    <reaction evidence="8">
        <text>RNA(n) + a ribonucleoside 5'-triphosphate = RNA(n+1) + diphosphate</text>
        <dbReference type="Rhea" id="RHEA:21248"/>
        <dbReference type="Rhea" id="RHEA-COMP:14527"/>
        <dbReference type="Rhea" id="RHEA-COMP:17342"/>
        <dbReference type="ChEBI" id="CHEBI:33019"/>
        <dbReference type="ChEBI" id="CHEBI:61557"/>
        <dbReference type="ChEBI" id="CHEBI:140395"/>
        <dbReference type="EC" id="2.7.7.6"/>
    </reaction>
</comment>
<dbReference type="GO" id="GO:0003899">
    <property type="term" value="F:DNA-directed RNA polymerase activity"/>
    <property type="evidence" value="ECO:0007669"/>
    <property type="project" value="UniProtKB-EC"/>
</dbReference>
<organism evidence="10 11">
    <name type="scientific">Candidatus Thermokryptus mobilis</name>
    <dbReference type="NCBI Taxonomy" id="1643428"/>
    <lineage>
        <taxon>Bacteria</taxon>
        <taxon>Pseudomonadati</taxon>
        <taxon>Candidatus Kryptoniota</taxon>
        <taxon>Candidatus Thermokryptus</taxon>
    </lineage>
</organism>
<gene>
    <name evidence="10" type="ORF">JGI1_01140</name>
</gene>
<dbReference type="RefSeq" id="WP_140944891.1">
    <property type="nucleotide sequence ID" value="NZ_FAOO01000007.1"/>
</dbReference>
<feature type="compositionally biased region" description="Basic and acidic residues" evidence="9">
    <location>
        <begin position="57"/>
        <end position="72"/>
    </location>
</feature>
<dbReference type="SMART" id="SM01409">
    <property type="entry name" value="RNA_pol_Rpb6"/>
    <property type="match status" value="1"/>
</dbReference>
<evidence type="ECO:0000256" key="4">
    <source>
        <dbReference type="ARBA" id="ARBA00022478"/>
    </source>
</evidence>
<evidence type="ECO:0000313" key="11">
    <source>
        <dbReference type="Proteomes" id="UP000320623"/>
    </source>
</evidence>
<dbReference type="InterPro" id="IPR036161">
    <property type="entry name" value="RPB6/omega-like_sf"/>
</dbReference>
<evidence type="ECO:0000256" key="5">
    <source>
        <dbReference type="ARBA" id="ARBA00023163"/>
    </source>
</evidence>
<proteinExistence type="inferred from homology"/>
<dbReference type="EMBL" id="FAOO01000007">
    <property type="protein sequence ID" value="CUU05010.1"/>
    <property type="molecule type" value="Genomic_DNA"/>
</dbReference>
<evidence type="ECO:0000256" key="3">
    <source>
        <dbReference type="ARBA" id="ARBA00013725"/>
    </source>
</evidence>
<evidence type="ECO:0000256" key="9">
    <source>
        <dbReference type="SAM" id="MobiDB-lite"/>
    </source>
</evidence>
<sequence>MGLKPLDLKKIQEIAGNTYEAIVIMAKRARQVNDERKIMFNKRLDEVRALKAQQQQGKEEEPVRILDDEKTPKAPPEQLQIAEEFDLMPKPADVAIEEYLSGKLEWSYSRDKDEERRRR</sequence>
<dbReference type="GO" id="GO:0003677">
    <property type="term" value="F:DNA binding"/>
    <property type="evidence" value="ECO:0007669"/>
    <property type="project" value="InterPro"/>
</dbReference>
<feature type="region of interest" description="Disordered" evidence="9">
    <location>
        <begin position="52"/>
        <end position="75"/>
    </location>
</feature>
<keyword evidence="5" id="KW-0804">Transcription</keyword>
<accession>A0A0S4N196</accession>
<dbReference type="Proteomes" id="UP000320623">
    <property type="component" value="Unassembled WGS sequence"/>
</dbReference>
<evidence type="ECO:0000256" key="6">
    <source>
        <dbReference type="ARBA" id="ARBA00029924"/>
    </source>
</evidence>
<dbReference type="InterPro" id="IPR006110">
    <property type="entry name" value="Pol_omega/Rpo6/RPB6"/>
</dbReference>
<protein>
    <recommendedName>
        <fullName evidence="3">DNA-directed RNA polymerase subunit omega</fullName>
        <ecNumber evidence="2">2.7.7.6</ecNumber>
    </recommendedName>
    <alternativeName>
        <fullName evidence="7">RNA polymerase omega subunit</fullName>
    </alternativeName>
    <alternativeName>
        <fullName evidence="6">Transcriptase subunit omega</fullName>
    </alternativeName>
</protein>
<comment type="similarity">
    <text evidence="1">Belongs to the RNA polymerase subunit omega family.</text>
</comment>
<evidence type="ECO:0000256" key="8">
    <source>
        <dbReference type="ARBA" id="ARBA00048552"/>
    </source>
</evidence>
<dbReference type="GO" id="GO:0000428">
    <property type="term" value="C:DNA-directed RNA polymerase complex"/>
    <property type="evidence" value="ECO:0007669"/>
    <property type="project" value="UniProtKB-KW"/>
</dbReference>